<dbReference type="GO" id="GO:0017057">
    <property type="term" value="F:6-phosphogluconolactonase activity"/>
    <property type="evidence" value="ECO:0007669"/>
    <property type="project" value="UniProtKB-UniRule"/>
</dbReference>
<dbReference type="NCBIfam" id="TIGR01198">
    <property type="entry name" value="pgl"/>
    <property type="match status" value="1"/>
</dbReference>
<dbReference type="InterPro" id="IPR006148">
    <property type="entry name" value="Glc/Gal-6P_isomerase"/>
</dbReference>
<comment type="function">
    <text evidence="2 7">Hydrolysis of 6-phosphogluconolactone to 6-phosphogluconate.</text>
</comment>
<dbReference type="PATRIC" id="fig|389348.3.peg.1072"/>
<dbReference type="Gene3D" id="3.40.50.1360">
    <property type="match status" value="1"/>
</dbReference>
<evidence type="ECO:0000256" key="4">
    <source>
        <dbReference type="ARBA" id="ARBA00010662"/>
    </source>
</evidence>
<dbReference type="SUPFAM" id="SSF100950">
    <property type="entry name" value="NagB/RpiA/CoA transferase-like"/>
    <property type="match status" value="1"/>
</dbReference>
<dbReference type="STRING" id="389348.PNK_0974"/>
<dbReference type="InterPro" id="IPR039104">
    <property type="entry name" value="6PGL"/>
</dbReference>
<evidence type="ECO:0000256" key="2">
    <source>
        <dbReference type="ARBA" id="ARBA00002681"/>
    </source>
</evidence>
<evidence type="ECO:0000256" key="5">
    <source>
        <dbReference type="ARBA" id="ARBA00013198"/>
    </source>
</evidence>
<accession>A0A0U5JBU7</accession>
<dbReference type="EMBL" id="LN879502">
    <property type="protein sequence ID" value="CUI16599.1"/>
    <property type="molecule type" value="Genomic_DNA"/>
</dbReference>
<sequence length="260" mass="29278">MAGLQWKAAIKSLDERRDIIIPGNMEKTIHFCVQQFLETGREAIEERGLFTLALSGGQTPNAIFKELSNPSYQKALDWTKVLCFWSDERSVPPTDPESNYAMAMKSGLAKLPLPQENIFRMVAENDIEENALAYEELIREKVPSVSFDLLMLGMGEDGHTASLFPRTHGLHTKDRLVIANYIPQKHTWRMSLTYECIHAAKVISIYAMGKNKSEMVAQALTSAYDPDNIPIQRVGTPHHKALWILDNEASEKLLHVLGLS</sequence>
<evidence type="ECO:0000256" key="1">
    <source>
        <dbReference type="ARBA" id="ARBA00000832"/>
    </source>
</evidence>
<dbReference type="RefSeq" id="WP_059060630.1">
    <property type="nucleotide sequence ID" value="NZ_LN879502.1"/>
</dbReference>
<reference evidence="10" key="1">
    <citation type="submission" date="2015-09" db="EMBL/GenBank/DDBJ databases">
        <authorList>
            <person name="Bertelli C."/>
        </authorList>
    </citation>
    <scope>NUCLEOTIDE SEQUENCE [LARGE SCALE GENOMIC DNA]</scope>
    <source>
        <strain evidence="10">KNic</strain>
    </source>
</reference>
<proteinExistence type="inferred from homology"/>
<evidence type="ECO:0000313" key="9">
    <source>
        <dbReference type="EMBL" id="CUI16599.1"/>
    </source>
</evidence>
<evidence type="ECO:0000313" key="10">
    <source>
        <dbReference type="Proteomes" id="UP000069902"/>
    </source>
</evidence>
<comment type="pathway">
    <text evidence="3 7">Carbohydrate degradation; pentose phosphate pathway; D-ribulose 5-phosphate from D-glucose 6-phosphate (oxidative stage): step 2/3.</text>
</comment>
<organism evidence="9 10">
    <name type="scientific">Candidatus Protochlamydia naegleriophila</name>
    <dbReference type="NCBI Taxonomy" id="389348"/>
    <lineage>
        <taxon>Bacteria</taxon>
        <taxon>Pseudomonadati</taxon>
        <taxon>Chlamydiota</taxon>
        <taxon>Chlamydiia</taxon>
        <taxon>Parachlamydiales</taxon>
        <taxon>Parachlamydiaceae</taxon>
        <taxon>Candidatus Protochlamydia</taxon>
    </lineage>
</organism>
<dbReference type="EC" id="3.1.1.31" evidence="5 7"/>
<dbReference type="InParanoid" id="A0A0U5JBU7"/>
<dbReference type="GO" id="GO:0006098">
    <property type="term" value="P:pentose-phosphate shunt"/>
    <property type="evidence" value="ECO:0007669"/>
    <property type="project" value="UniProtKB-UniPathway"/>
</dbReference>
<gene>
    <name evidence="7 9" type="primary">pgl</name>
    <name evidence="9" type="ORF">PNK_0974</name>
</gene>
<dbReference type="Proteomes" id="UP000069902">
    <property type="component" value="Chromosome cPNK"/>
</dbReference>
<dbReference type="UniPathway" id="UPA00115">
    <property type="reaction ID" value="UER00409"/>
</dbReference>
<dbReference type="InterPro" id="IPR037171">
    <property type="entry name" value="NagB/RpiA_transferase-like"/>
</dbReference>
<evidence type="ECO:0000259" key="8">
    <source>
        <dbReference type="Pfam" id="PF01182"/>
    </source>
</evidence>
<dbReference type="PANTHER" id="PTHR11054:SF0">
    <property type="entry name" value="6-PHOSPHOGLUCONOLACTONASE"/>
    <property type="match status" value="1"/>
</dbReference>
<comment type="similarity">
    <text evidence="4 7">Belongs to the glucosamine/galactosamine-6-phosphate isomerase family. 6-phosphogluconolactonase subfamily.</text>
</comment>
<keyword evidence="7 9" id="KW-0378">Hydrolase</keyword>
<keyword evidence="10" id="KW-1185">Reference proteome</keyword>
<name>A0A0U5JBU7_9BACT</name>
<protein>
    <recommendedName>
        <fullName evidence="6 7">6-phosphogluconolactonase</fullName>
        <shortName evidence="7">6PGL</shortName>
        <ecNumber evidence="5 7">3.1.1.31</ecNumber>
    </recommendedName>
</protein>
<dbReference type="CDD" id="cd01400">
    <property type="entry name" value="6PGL"/>
    <property type="match status" value="1"/>
</dbReference>
<feature type="domain" description="Glucosamine/galactosamine-6-phosphate isomerase" evidence="8">
    <location>
        <begin position="26"/>
        <end position="243"/>
    </location>
</feature>
<dbReference type="InterPro" id="IPR005900">
    <property type="entry name" value="6-phosphogluconolactonase_DevB"/>
</dbReference>
<evidence type="ECO:0000256" key="7">
    <source>
        <dbReference type="RuleBase" id="RU365095"/>
    </source>
</evidence>
<comment type="catalytic activity">
    <reaction evidence="1 7">
        <text>6-phospho-D-glucono-1,5-lactone + H2O = 6-phospho-D-gluconate + H(+)</text>
        <dbReference type="Rhea" id="RHEA:12556"/>
        <dbReference type="ChEBI" id="CHEBI:15377"/>
        <dbReference type="ChEBI" id="CHEBI:15378"/>
        <dbReference type="ChEBI" id="CHEBI:57955"/>
        <dbReference type="ChEBI" id="CHEBI:58759"/>
        <dbReference type="EC" id="3.1.1.31"/>
    </reaction>
</comment>
<dbReference type="GO" id="GO:0005975">
    <property type="term" value="P:carbohydrate metabolic process"/>
    <property type="evidence" value="ECO:0007669"/>
    <property type="project" value="UniProtKB-UniRule"/>
</dbReference>
<dbReference type="PANTHER" id="PTHR11054">
    <property type="entry name" value="6-PHOSPHOGLUCONOLACTONASE"/>
    <property type="match status" value="1"/>
</dbReference>
<dbReference type="KEGG" id="pnl:PNK_0974"/>
<evidence type="ECO:0000256" key="6">
    <source>
        <dbReference type="ARBA" id="ARBA00020337"/>
    </source>
</evidence>
<evidence type="ECO:0000256" key="3">
    <source>
        <dbReference type="ARBA" id="ARBA00004961"/>
    </source>
</evidence>
<dbReference type="Pfam" id="PF01182">
    <property type="entry name" value="Glucosamine_iso"/>
    <property type="match status" value="1"/>
</dbReference>
<dbReference type="AlphaFoldDB" id="A0A0U5JBU7"/>